<keyword evidence="6 10" id="KW-0547">Nucleotide-binding</keyword>
<dbReference type="InterPro" id="IPR049940">
    <property type="entry name" value="GluQ/Sye"/>
</dbReference>
<evidence type="ECO:0000256" key="3">
    <source>
        <dbReference type="ARBA" id="ARBA00011245"/>
    </source>
</evidence>
<accession>A0A1G2K2L3</accession>
<keyword evidence="9 10" id="KW-0030">Aminoacyl-tRNA synthetase</keyword>
<dbReference type="SUPFAM" id="SSF48163">
    <property type="entry name" value="An anticodon-binding domain of class I aminoacyl-tRNA synthetases"/>
    <property type="match status" value="1"/>
</dbReference>
<comment type="catalytic activity">
    <reaction evidence="10">
        <text>tRNA(Glu) + L-glutamate + ATP = L-glutamyl-tRNA(Glu) + AMP + diphosphate</text>
        <dbReference type="Rhea" id="RHEA:23540"/>
        <dbReference type="Rhea" id="RHEA-COMP:9663"/>
        <dbReference type="Rhea" id="RHEA-COMP:9680"/>
        <dbReference type="ChEBI" id="CHEBI:29985"/>
        <dbReference type="ChEBI" id="CHEBI:30616"/>
        <dbReference type="ChEBI" id="CHEBI:33019"/>
        <dbReference type="ChEBI" id="CHEBI:78442"/>
        <dbReference type="ChEBI" id="CHEBI:78520"/>
        <dbReference type="ChEBI" id="CHEBI:456215"/>
        <dbReference type="EC" id="6.1.1.17"/>
    </reaction>
</comment>
<dbReference type="Pfam" id="PF00749">
    <property type="entry name" value="tRNA-synt_1c"/>
    <property type="match status" value="1"/>
</dbReference>
<dbReference type="InterPro" id="IPR020751">
    <property type="entry name" value="aa-tRNA-synth_I_codon-bd_sub2"/>
</dbReference>
<evidence type="ECO:0000256" key="5">
    <source>
        <dbReference type="ARBA" id="ARBA00022598"/>
    </source>
</evidence>
<dbReference type="GO" id="GO:0005829">
    <property type="term" value="C:cytosol"/>
    <property type="evidence" value="ECO:0007669"/>
    <property type="project" value="TreeGrafter"/>
</dbReference>
<gene>
    <name evidence="10" type="primary">gltX</name>
    <name evidence="13" type="ORF">A2633_04700</name>
</gene>
<dbReference type="PANTHER" id="PTHR43311:SF2">
    <property type="entry name" value="GLUTAMATE--TRNA LIGASE, MITOCHONDRIAL-RELATED"/>
    <property type="match status" value="1"/>
</dbReference>
<dbReference type="InterPro" id="IPR033910">
    <property type="entry name" value="GluRS_core"/>
</dbReference>
<keyword evidence="7 10" id="KW-0067">ATP-binding</keyword>
<proteinExistence type="inferred from homology"/>
<evidence type="ECO:0000256" key="2">
    <source>
        <dbReference type="ARBA" id="ARBA00007894"/>
    </source>
</evidence>
<name>A0A1G2K2L3_9BACT</name>
<comment type="subunit">
    <text evidence="3 10">Monomer.</text>
</comment>
<dbReference type="EMBL" id="MHQC01000056">
    <property type="protein sequence ID" value="OGZ93625.1"/>
    <property type="molecule type" value="Genomic_DNA"/>
</dbReference>
<feature type="binding site" evidence="10">
    <location>
        <position position="139"/>
    </location>
    <ligand>
        <name>Zn(2+)</name>
        <dbReference type="ChEBI" id="CHEBI:29105"/>
    </ligand>
</feature>
<evidence type="ECO:0000259" key="12">
    <source>
        <dbReference type="Pfam" id="PF19269"/>
    </source>
</evidence>
<evidence type="ECO:0000313" key="13">
    <source>
        <dbReference type="EMBL" id="OGZ93625.1"/>
    </source>
</evidence>
<evidence type="ECO:0000313" key="14">
    <source>
        <dbReference type="Proteomes" id="UP000177152"/>
    </source>
</evidence>
<dbReference type="CDD" id="cd00808">
    <property type="entry name" value="GluRS_core"/>
    <property type="match status" value="1"/>
</dbReference>
<dbReference type="InterPro" id="IPR004527">
    <property type="entry name" value="Glu-tRNA-ligase_bac/mito"/>
</dbReference>
<evidence type="ECO:0000256" key="4">
    <source>
        <dbReference type="ARBA" id="ARBA00022490"/>
    </source>
</evidence>
<dbReference type="HAMAP" id="MF_00022">
    <property type="entry name" value="Glu_tRNA_synth_type1"/>
    <property type="match status" value="1"/>
</dbReference>
<dbReference type="InterPro" id="IPR001412">
    <property type="entry name" value="aa-tRNA-synth_I_CS"/>
</dbReference>
<feature type="short sequence motif" description="'KMSKS' region" evidence="10">
    <location>
        <begin position="281"/>
        <end position="285"/>
    </location>
</feature>
<organism evidence="13 14">
    <name type="scientific">Candidatus Sungbacteria bacterium RIFCSPHIGHO2_01_FULL_47_32</name>
    <dbReference type="NCBI Taxonomy" id="1802264"/>
    <lineage>
        <taxon>Bacteria</taxon>
        <taxon>Candidatus Sungiibacteriota</taxon>
    </lineage>
</organism>
<evidence type="ECO:0000256" key="10">
    <source>
        <dbReference type="HAMAP-Rule" id="MF_00022"/>
    </source>
</evidence>
<evidence type="ECO:0000256" key="9">
    <source>
        <dbReference type="ARBA" id="ARBA00023146"/>
    </source>
</evidence>
<evidence type="ECO:0000256" key="6">
    <source>
        <dbReference type="ARBA" id="ARBA00022741"/>
    </source>
</evidence>
<feature type="binding site" evidence="10">
    <location>
        <position position="143"/>
    </location>
    <ligand>
        <name>Zn(2+)</name>
        <dbReference type="ChEBI" id="CHEBI:29105"/>
    </ligand>
</feature>
<dbReference type="PRINTS" id="PR00987">
    <property type="entry name" value="TRNASYNTHGLU"/>
</dbReference>
<dbReference type="Gene3D" id="3.40.50.620">
    <property type="entry name" value="HUPs"/>
    <property type="match status" value="1"/>
</dbReference>
<keyword evidence="4 10" id="KW-0963">Cytoplasm</keyword>
<keyword evidence="5 10" id="KW-0436">Ligase</keyword>
<feature type="short sequence motif" description="'HIGH' region" evidence="10">
    <location>
        <begin position="14"/>
        <end position="24"/>
    </location>
</feature>
<keyword evidence="8 10" id="KW-0648">Protein biosynthesis</keyword>
<dbReference type="PROSITE" id="PS00178">
    <property type="entry name" value="AA_TRNA_LIGASE_I"/>
    <property type="match status" value="1"/>
</dbReference>
<dbReference type="GO" id="GO:0004818">
    <property type="term" value="F:glutamate-tRNA ligase activity"/>
    <property type="evidence" value="ECO:0007669"/>
    <property type="project" value="UniProtKB-UniRule"/>
</dbReference>
<reference evidence="13 14" key="1">
    <citation type="journal article" date="2016" name="Nat. Commun.">
        <title>Thousands of microbial genomes shed light on interconnected biogeochemical processes in an aquifer system.</title>
        <authorList>
            <person name="Anantharaman K."/>
            <person name="Brown C.T."/>
            <person name="Hug L.A."/>
            <person name="Sharon I."/>
            <person name="Castelle C.J."/>
            <person name="Probst A.J."/>
            <person name="Thomas B.C."/>
            <person name="Singh A."/>
            <person name="Wilkins M.J."/>
            <person name="Karaoz U."/>
            <person name="Brodie E.L."/>
            <person name="Williams K.H."/>
            <person name="Hubbard S.S."/>
            <person name="Banfield J.F."/>
        </authorList>
    </citation>
    <scope>NUCLEOTIDE SEQUENCE [LARGE SCALE GENOMIC DNA]</scope>
</reference>
<feature type="binding site" evidence="10">
    <location>
        <position position="284"/>
    </location>
    <ligand>
        <name>ATP</name>
        <dbReference type="ChEBI" id="CHEBI:30616"/>
    </ligand>
</feature>
<feature type="binding site" evidence="10">
    <location>
        <position position="118"/>
    </location>
    <ligand>
        <name>Zn(2+)</name>
        <dbReference type="ChEBI" id="CHEBI:29105"/>
    </ligand>
</feature>
<dbReference type="Pfam" id="PF19269">
    <property type="entry name" value="Anticodon_2"/>
    <property type="match status" value="1"/>
</dbReference>
<dbReference type="InterPro" id="IPR045462">
    <property type="entry name" value="aa-tRNA-synth_I_cd-bd"/>
</dbReference>
<dbReference type="PANTHER" id="PTHR43311">
    <property type="entry name" value="GLUTAMATE--TRNA LIGASE"/>
    <property type="match status" value="1"/>
</dbReference>
<comment type="subcellular location">
    <subcellularLocation>
        <location evidence="1 10">Cytoplasm</location>
    </subcellularLocation>
</comment>
<comment type="function">
    <text evidence="10">Catalyzes the attachment of glutamate to tRNA(Glu) in a two-step reaction: glutamate is first activated by ATP to form Glu-AMP and then transferred to the acceptor end of tRNA(Glu).</text>
</comment>
<keyword evidence="10" id="KW-0479">Metal-binding</keyword>
<dbReference type="FunFam" id="3.40.50.620:FF:000007">
    <property type="entry name" value="Glutamate--tRNA ligase"/>
    <property type="match status" value="1"/>
</dbReference>
<dbReference type="SUPFAM" id="SSF52374">
    <property type="entry name" value="Nucleotidylyl transferase"/>
    <property type="match status" value="1"/>
</dbReference>
<dbReference type="InterPro" id="IPR020058">
    <property type="entry name" value="Glu/Gln-tRNA-synth_Ib_cat-dom"/>
</dbReference>
<evidence type="ECO:0000256" key="1">
    <source>
        <dbReference type="ARBA" id="ARBA00004496"/>
    </source>
</evidence>
<feature type="domain" description="Aminoacyl-tRNA synthetase class I anticodon-binding" evidence="12">
    <location>
        <begin position="363"/>
        <end position="510"/>
    </location>
</feature>
<comment type="similarity">
    <text evidence="2 10">Belongs to the class-I aminoacyl-tRNA synthetase family. Glutamate--tRNA ligase type 1 subfamily.</text>
</comment>
<comment type="caution">
    <text evidence="13">The sequence shown here is derived from an EMBL/GenBank/DDBJ whole genome shotgun (WGS) entry which is preliminary data.</text>
</comment>
<feature type="binding site" evidence="10">
    <location>
        <position position="116"/>
    </location>
    <ligand>
        <name>Zn(2+)</name>
        <dbReference type="ChEBI" id="CHEBI:29105"/>
    </ligand>
</feature>
<dbReference type="Gene3D" id="1.10.10.350">
    <property type="match status" value="1"/>
</dbReference>
<evidence type="ECO:0000256" key="8">
    <source>
        <dbReference type="ARBA" id="ARBA00022917"/>
    </source>
</evidence>
<feature type="domain" description="Glutamyl/glutaminyl-tRNA synthetase class Ib catalytic" evidence="11">
    <location>
        <begin position="8"/>
        <end position="350"/>
    </location>
</feature>
<evidence type="ECO:0000256" key="7">
    <source>
        <dbReference type="ARBA" id="ARBA00022840"/>
    </source>
</evidence>
<dbReference type="NCBIfam" id="TIGR00464">
    <property type="entry name" value="gltX_bact"/>
    <property type="match status" value="1"/>
</dbReference>
<dbReference type="AlphaFoldDB" id="A0A1G2K2L3"/>
<dbReference type="Gene3D" id="1.10.8.70">
    <property type="entry name" value="Glutamate-tRNA synthetase, class I, anticodon-binding domain 1"/>
    <property type="match status" value="1"/>
</dbReference>
<dbReference type="InterPro" id="IPR000924">
    <property type="entry name" value="Glu/Gln-tRNA-synth"/>
</dbReference>
<dbReference type="GO" id="GO:0008270">
    <property type="term" value="F:zinc ion binding"/>
    <property type="evidence" value="ECO:0007669"/>
    <property type="project" value="UniProtKB-UniRule"/>
</dbReference>
<protein>
    <recommendedName>
        <fullName evidence="10">Glutamate--tRNA ligase</fullName>
        <ecNumber evidence="10">6.1.1.17</ecNumber>
    </recommendedName>
    <alternativeName>
        <fullName evidence="10">Glutamyl-tRNA synthetase</fullName>
        <shortName evidence="10">GluRS</shortName>
    </alternativeName>
</protein>
<dbReference type="GO" id="GO:0005524">
    <property type="term" value="F:ATP binding"/>
    <property type="evidence" value="ECO:0007669"/>
    <property type="project" value="UniProtKB-UniRule"/>
</dbReference>
<dbReference type="GO" id="GO:0006424">
    <property type="term" value="P:glutamyl-tRNA aminoacylation"/>
    <property type="evidence" value="ECO:0007669"/>
    <property type="project" value="UniProtKB-UniRule"/>
</dbReference>
<dbReference type="EC" id="6.1.1.17" evidence="10"/>
<sequence>MKSSAKPVRVRIAPSPTGNLHVGTARAALFNYLFAKHNDGTFVVRIEDTDTGRSTKEFEKNILDGLHWLGIDWDEGPELQGTRYLGNHGPYRQTGRREIYKKYLVQLLNEGKVFACFCEKNKEERKESSPRHAADLHSCPDRDHAYTLAGSRPFVIRYKNSEFLEYYARKQETIKHPAELGVAVDRAIYQGALIQFNDIVRDKLEYPQGHLMDFIIAKSLHEPLYNFAVVVDDHEMKITHVIRGEDHIPNTPKQILLIEALGFSRPEYAHLPLILGPDRSKLSKRHGATSVDEYQGQGYLPEALFNFTALLGWNPGGEQEIFPKSELIKLFSLEKVQKGGAIFDTKKLDWMNGEYIRKKSIDELASLCIPFLEHAGTANPGEHVRNPECLKKIMALEQPRLKKLSEIGERTDYFFKEPEYDRELLKWKTMSEEEMAGTFDTLIHILSDVTLPQSKEKLEERFLLEIGTGDKGRILWPLRVALSGEKFSPGPFEILEILGREQALRRVNRAREIYMQKV</sequence>
<dbReference type="InterPro" id="IPR014729">
    <property type="entry name" value="Rossmann-like_a/b/a_fold"/>
</dbReference>
<comment type="cofactor">
    <cofactor evidence="10">
        <name>Zn(2+)</name>
        <dbReference type="ChEBI" id="CHEBI:29105"/>
    </cofactor>
    <text evidence="10">Binds 1 zinc ion per subunit.</text>
</comment>
<dbReference type="GO" id="GO:0000049">
    <property type="term" value="F:tRNA binding"/>
    <property type="evidence" value="ECO:0007669"/>
    <property type="project" value="InterPro"/>
</dbReference>
<dbReference type="InterPro" id="IPR020752">
    <property type="entry name" value="Glu-tRNA-synth_I_codon-bd_sub1"/>
</dbReference>
<dbReference type="Proteomes" id="UP000177152">
    <property type="component" value="Unassembled WGS sequence"/>
</dbReference>
<dbReference type="InterPro" id="IPR008925">
    <property type="entry name" value="aa_tRNA-synth_I_cd-bd_sf"/>
</dbReference>
<keyword evidence="10" id="KW-0862">Zinc</keyword>
<evidence type="ECO:0000259" key="11">
    <source>
        <dbReference type="Pfam" id="PF00749"/>
    </source>
</evidence>